<dbReference type="RefSeq" id="WP_015245225.1">
    <property type="nucleotide sequence ID" value="NC_019892.1"/>
</dbReference>
<feature type="transmembrane region" description="Helical" evidence="1">
    <location>
        <begin position="7"/>
        <end position="25"/>
    </location>
</feature>
<dbReference type="STRING" id="886293.Sinac_1680"/>
<accession>L0DBM4</accession>
<evidence type="ECO:0000313" key="2">
    <source>
        <dbReference type="EMBL" id="AGA26056.1"/>
    </source>
</evidence>
<dbReference type="Proteomes" id="UP000010798">
    <property type="component" value="Chromosome"/>
</dbReference>
<feature type="transmembrane region" description="Helical" evidence="1">
    <location>
        <begin position="31"/>
        <end position="53"/>
    </location>
</feature>
<dbReference type="AlphaFoldDB" id="L0DBM4"/>
<feature type="transmembrane region" description="Helical" evidence="1">
    <location>
        <begin position="134"/>
        <end position="153"/>
    </location>
</feature>
<reference evidence="2 3" key="1">
    <citation type="submission" date="2012-02" db="EMBL/GenBank/DDBJ databases">
        <title>Complete sequence of chromosome of Singulisphaera acidiphila DSM 18658.</title>
        <authorList>
            <consortium name="US DOE Joint Genome Institute (JGI-PGF)"/>
            <person name="Lucas S."/>
            <person name="Copeland A."/>
            <person name="Lapidus A."/>
            <person name="Glavina del Rio T."/>
            <person name="Dalin E."/>
            <person name="Tice H."/>
            <person name="Bruce D."/>
            <person name="Goodwin L."/>
            <person name="Pitluck S."/>
            <person name="Peters L."/>
            <person name="Ovchinnikova G."/>
            <person name="Chertkov O."/>
            <person name="Kyrpides N."/>
            <person name="Mavromatis K."/>
            <person name="Ivanova N."/>
            <person name="Brettin T."/>
            <person name="Detter J.C."/>
            <person name="Han C."/>
            <person name="Larimer F."/>
            <person name="Land M."/>
            <person name="Hauser L."/>
            <person name="Markowitz V."/>
            <person name="Cheng J.-F."/>
            <person name="Hugenholtz P."/>
            <person name="Woyke T."/>
            <person name="Wu D."/>
            <person name="Tindall B."/>
            <person name="Pomrenke H."/>
            <person name="Brambilla E."/>
            <person name="Klenk H.-P."/>
            <person name="Eisen J.A."/>
        </authorList>
    </citation>
    <scope>NUCLEOTIDE SEQUENCE [LARGE SCALE GENOMIC DNA]</scope>
    <source>
        <strain evidence="3">ATCC BAA-1392 / DSM 18658 / VKM B-2454 / MOB10</strain>
    </source>
</reference>
<keyword evidence="1" id="KW-0472">Membrane</keyword>
<keyword evidence="1" id="KW-0812">Transmembrane</keyword>
<dbReference type="EMBL" id="CP003364">
    <property type="protein sequence ID" value="AGA26056.1"/>
    <property type="molecule type" value="Genomic_DNA"/>
</dbReference>
<organism evidence="2 3">
    <name type="scientific">Singulisphaera acidiphila (strain ATCC BAA-1392 / DSM 18658 / VKM B-2454 / MOB10)</name>
    <dbReference type="NCBI Taxonomy" id="886293"/>
    <lineage>
        <taxon>Bacteria</taxon>
        <taxon>Pseudomonadati</taxon>
        <taxon>Planctomycetota</taxon>
        <taxon>Planctomycetia</taxon>
        <taxon>Isosphaerales</taxon>
        <taxon>Isosphaeraceae</taxon>
        <taxon>Singulisphaera</taxon>
    </lineage>
</organism>
<dbReference type="KEGG" id="saci:Sinac_1680"/>
<evidence type="ECO:0000256" key="1">
    <source>
        <dbReference type="SAM" id="Phobius"/>
    </source>
</evidence>
<gene>
    <name evidence="2" type="ordered locus">Sinac_1680</name>
</gene>
<feature type="transmembrane region" description="Helical" evidence="1">
    <location>
        <begin position="60"/>
        <end position="78"/>
    </location>
</feature>
<keyword evidence="3" id="KW-1185">Reference proteome</keyword>
<protein>
    <submittedName>
        <fullName evidence="2">Uncharacterized protein</fullName>
    </submittedName>
</protein>
<evidence type="ECO:0000313" key="3">
    <source>
        <dbReference type="Proteomes" id="UP000010798"/>
    </source>
</evidence>
<dbReference type="HOGENOM" id="CLU_1650994_0_0_0"/>
<proteinExistence type="predicted"/>
<sequence length="160" mass="17382">MTRVRFTLTNLMAFVLYFAFGFAALRNANAFWASATYTMAILLIAGALVGAITRRGSTRAPWVGFAVFGWTYLLIAHLPKWDVGGLGFGPIDKPLLFIEWGTALLQPHIRTLPLGMNGEAAGNYLIAYEQVSQSLGIILFGIVGAILSHLLAVKDDRPSP</sequence>
<keyword evidence="1" id="KW-1133">Transmembrane helix</keyword>
<name>L0DBM4_SINAD</name>